<dbReference type="InterPro" id="IPR029058">
    <property type="entry name" value="AB_hydrolase_fold"/>
</dbReference>
<feature type="domain" description="Fungal lipase-type" evidence="2">
    <location>
        <begin position="220"/>
        <end position="264"/>
    </location>
</feature>
<name>A0AA42B0Y1_PAPNU</name>
<evidence type="ECO:0000313" key="4">
    <source>
        <dbReference type="Proteomes" id="UP001177140"/>
    </source>
</evidence>
<keyword evidence="1" id="KW-1133">Transmembrane helix</keyword>
<keyword evidence="4" id="KW-1185">Reference proteome</keyword>
<accession>A0AA42B0Y1</accession>
<keyword evidence="1" id="KW-0812">Transmembrane</keyword>
<gene>
    <name evidence="3" type="ORF">MKW94_022952</name>
</gene>
<evidence type="ECO:0000259" key="2">
    <source>
        <dbReference type="Pfam" id="PF01764"/>
    </source>
</evidence>
<dbReference type="EMBL" id="JAJJMA010289342">
    <property type="protein sequence ID" value="MCL7047099.1"/>
    <property type="molecule type" value="Genomic_DNA"/>
</dbReference>
<dbReference type="Proteomes" id="UP001177140">
    <property type="component" value="Unassembled WGS sequence"/>
</dbReference>
<sequence length="418" mass="47540">MGSQVSLLHTLSISIATIVLFILISLVDDDHGCMHLSQVHCLKSDTRFTCTHYVPMHKMFVCEITEMSNATHIHASCLHFKESKSNQKDMDFNHSGHLSLRTVNWQSEQNRRSILASLVKGVYVMESDRQHHRQACQALAPVWWKSFNFHLSNVLTDDKDSSIFGAVYQLKPNPNNFYPIGAPRYVIAFRGTMLSKYNIIQDGKLDLKILTNKLHNTGRFEKAMQAVQNMVDEKGACNIWLAGHSLGAAIAMLSGKTMAKEGIVLESYLYNPPFIAAPITNIKSKKVKRVIFGARTFSLNDEKEKQQSKDLFTTLSLWVPNLFLNPSDPICSGYIRHFDKRETIESSGLEGIERFETQNSSEWLLSNDYFGNDYCSEELHLIPSARVTTSRTPIQQAHNLSQWFTNYSVSEPKVYSYE</sequence>
<dbReference type="GO" id="GO:0006629">
    <property type="term" value="P:lipid metabolic process"/>
    <property type="evidence" value="ECO:0007669"/>
    <property type="project" value="InterPro"/>
</dbReference>
<reference evidence="3" key="1">
    <citation type="submission" date="2022-03" db="EMBL/GenBank/DDBJ databases">
        <title>A functionally conserved STORR gene fusion in Papaver species that diverged 16.8 million years ago.</title>
        <authorList>
            <person name="Catania T."/>
        </authorList>
    </citation>
    <scope>NUCLEOTIDE SEQUENCE</scope>
    <source>
        <strain evidence="3">S-191538</strain>
    </source>
</reference>
<evidence type="ECO:0000313" key="3">
    <source>
        <dbReference type="EMBL" id="MCL7047099.1"/>
    </source>
</evidence>
<feature type="transmembrane region" description="Helical" evidence="1">
    <location>
        <begin position="7"/>
        <end position="27"/>
    </location>
</feature>
<proteinExistence type="predicted"/>
<dbReference type="SUPFAM" id="SSF53474">
    <property type="entry name" value="alpha/beta-Hydrolases"/>
    <property type="match status" value="1"/>
</dbReference>
<organism evidence="3 4">
    <name type="scientific">Papaver nudicaule</name>
    <name type="common">Iceland poppy</name>
    <dbReference type="NCBI Taxonomy" id="74823"/>
    <lineage>
        <taxon>Eukaryota</taxon>
        <taxon>Viridiplantae</taxon>
        <taxon>Streptophyta</taxon>
        <taxon>Embryophyta</taxon>
        <taxon>Tracheophyta</taxon>
        <taxon>Spermatophyta</taxon>
        <taxon>Magnoliopsida</taxon>
        <taxon>Ranunculales</taxon>
        <taxon>Papaveraceae</taxon>
        <taxon>Papaveroideae</taxon>
        <taxon>Papaver</taxon>
    </lineage>
</organism>
<dbReference type="AlphaFoldDB" id="A0AA42B0Y1"/>
<comment type="caution">
    <text evidence="3">The sequence shown here is derived from an EMBL/GenBank/DDBJ whole genome shotgun (WGS) entry which is preliminary data.</text>
</comment>
<dbReference type="PANTHER" id="PTHR31479">
    <property type="entry name" value="ALPHA/BETA-HYDROLASES SUPERFAMILY PROTEIN"/>
    <property type="match status" value="1"/>
</dbReference>
<protein>
    <recommendedName>
        <fullName evidence="2">Fungal lipase-type domain-containing protein</fullName>
    </recommendedName>
</protein>
<dbReference type="PANTHER" id="PTHR31479:SF2">
    <property type="entry name" value="ALPHA_BETA-HYDROLASES SUPERFAMILY PROTEIN"/>
    <property type="match status" value="1"/>
</dbReference>
<dbReference type="Gene3D" id="3.40.50.1820">
    <property type="entry name" value="alpha/beta hydrolase"/>
    <property type="match status" value="1"/>
</dbReference>
<dbReference type="Pfam" id="PF01764">
    <property type="entry name" value="Lipase_3"/>
    <property type="match status" value="1"/>
</dbReference>
<keyword evidence="1" id="KW-0472">Membrane</keyword>
<dbReference type="InterPro" id="IPR002921">
    <property type="entry name" value="Fungal_lipase-type"/>
</dbReference>
<evidence type="ECO:0000256" key="1">
    <source>
        <dbReference type="SAM" id="Phobius"/>
    </source>
</evidence>